<dbReference type="Proteomes" id="UP001057455">
    <property type="component" value="Unassembled WGS sequence"/>
</dbReference>
<protein>
    <submittedName>
        <fullName evidence="1">DNA cytosine-5-methyltransferase, putative</fullName>
    </submittedName>
</protein>
<comment type="caution">
    <text evidence="1">The sequence shown here is derived from an EMBL/GenBank/DDBJ whole genome shotgun (WGS) entry which is preliminary data.</text>
</comment>
<organism evidence="1 2">
    <name type="scientific">Babesia ovis</name>
    <dbReference type="NCBI Taxonomy" id="5869"/>
    <lineage>
        <taxon>Eukaryota</taxon>
        <taxon>Sar</taxon>
        <taxon>Alveolata</taxon>
        <taxon>Apicomplexa</taxon>
        <taxon>Aconoidasida</taxon>
        <taxon>Piroplasmida</taxon>
        <taxon>Babesiidae</taxon>
        <taxon>Babesia</taxon>
    </lineage>
</organism>
<evidence type="ECO:0000313" key="2">
    <source>
        <dbReference type="Proteomes" id="UP001057455"/>
    </source>
</evidence>
<name>A0A9W5TEA8_BABOV</name>
<gene>
    <name evidence="1" type="ORF">BaOVIS_028920</name>
</gene>
<sequence length="251" mass="27645">MFYSDLSSGRDDDLFFQVIRDFFLDAPIGKRVAITTNGTECNDTYGYHGNVAHEHRVVENGRTHEEQCNGNVAYSQHNDPVEVVAGQVLPVDEHGNTATESLAKLENTNQHHPALKDQVHRARHYTRIESEDSDVADKLAQNDSPSVLEALPGIPEGALDTADAVLLDALVVLLDSWAGEVDGKVDCSNYRDGDDETHDAVHGVAHIVDAASSKHEVLEDGRQNEWHYTTNGKTEAEGAEVVHWSKGDKRK</sequence>
<evidence type="ECO:0000313" key="1">
    <source>
        <dbReference type="EMBL" id="GFE55488.1"/>
    </source>
</evidence>
<dbReference type="EMBL" id="BLIY01000022">
    <property type="protein sequence ID" value="GFE55488.1"/>
    <property type="molecule type" value="Genomic_DNA"/>
</dbReference>
<dbReference type="AlphaFoldDB" id="A0A9W5TEA8"/>
<reference evidence="1" key="1">
    <citation type="submission" date="2019-12" db="EMBL/GenBank/DDBJ databases">
        <title>Genome sequence of Babesia ovis.</title>
        <authorList>
            <person name="Yamagishi J."/>
            <person name="Sevinc F."/>
            <person name="Xuan X."/>
        </authorList>
    </citation>
    <scope>NUCLEOTIDE SEQUENCE</scope>
    <source>
        <strain evidence="1">Selcuk</strain>
    </source>
</reference>
<proteinExistence type="predicted"/>
<keyword evidence="2" id="KW-1185">Reference proteome</keyword>
<accession>A0A9W5TEA8</accession>